<dbReference type="Gene3D" id="3.30.390.10">
    <property type="entry name" value="Enolase-like, N-terminal domain"/>
    <property type="match status" value="1"/>
</dbReference>
<reference evidence="1" key="1">
    <citation type="submission" date="2018-05" db="EMBL/GenBank/DDBJ databases">
        <authorList>
            <person name="Lanie J.A."/>
            <person name="Ng W.-L."/>
            <person name="Kazmierczak K.M."/>
            <person name="Andrzejewski T.M."/>
            <person name="Davidsen T.M."/>
            <person name="Wayne K.J."/>
            <person name="Tettelin H."/>
            <person name="Glass J.I."/>
            <person name="Rusch D."/>
            <person name="Podicherti R."/>
            <person name="Tsui H.-C.T."/>
            <person name="Winkler M.E."/>
        </authorList>
    </citation>
    <scope>NUCLEOTIDE SEQUENCE</scope>
</reference>
<dbReference type="EMBL" id="UINC01167480">
    <property type="protein sequence ID" value="SVD70017.1"/>
    <property type="molecule type" value="Genomic_DNA"/>
</dbReference>
<feature type="non-terminal residue" evidence="1">
    <location>
        <position position="1"/>
    </location>
</feature>
<gene>
    <name evidence="1" type="ORF">METZ01_LOCUS422871</name>
</gene>
<name>A0A382XFR6_9ZZZZ</name>
<dbReference type="InterPro" id="IPR029017">
    <property type="entry name" value="Enolase-like_N"/>
</dbReference>
<protein>
    <recommendedName>
        <fullName evidence="2">Mandelate racemase/muconate lactonizing enzyme N-terminal domain-containing protein</fullName>
    </recommendedName>
</protein>
<dbReference type="AlphaFoldDB" id="A0A382XFR6"/>
<evidence type="ECO:0000313" key="1">
    <source>
        <dbReference type="EMBL" id="SVD70017.1"/>
    </source>
</evidence>
<proteinExistence type="predicted"/>
<feature type="non-terminal residue" evidence="1">
    <location>
        <position position="101"/>
    </location>
</feature>
<accession>A0A382XFR6</accession>
<evidence type="ECO:0008006" key="2">
    <source>
        <dbReference type="Google" id="ProtNLM"/>
    </source>
</evidence>
<organism evidence="1">
    <name type="scientific">marine metagenome</name>
    <dbReference type="NCBI Taxonomy" id="408172"/>
    <lineage>
        <taxon>unclassified sequences</taxon>
        <taxon>metagenomes</taxon>
        <taxon>ecological metagenomes</taxon>
    </lineage>
</organism>
<sequence length="101" mass="10984">VNQRPKITAIELMEFGFELQNIGREPTIGIPIYKPGSTLHSGGNAIKIHTDTGVTGEFVGGLPTDYTAIRGFASSLIGRPALGREKIYNDIKQATRQIARM</sequence>